<sequence length="97" mass="11263">MANIIEGRILAEKRKHSEMDWIKIASLKIARDIIERDNKAITELVSEIERIAPRHKPDFTSLEDNRKSNWKLCNCKVCSKINEILELIKSKFNGGEK</sequence>
<organism evidence="1">
    <name type="scientific">marine sediment metagenome</name>
    <dbReference type="NCBI Taxonomy" id="412755"/>
    <lineage>
        <taxon>unclassified sequences</taxon>
        <taxon>metagenomes</taxon>
        <taxon>ecological metagenomes</taxon>
    </lineage>
</organism>
<dbReference type="AlphaFoldDB" id="A0A0F9GB48"/>
<dbReference type="EMBL" id="LAZR01027114">
    <property type="protein sequence ID" value="KKL66715.1"/>
    <property type="molecule type" value="Genomic_DNA"/>
</dbReference>
<proteinExistence type="predicted"/>
<gene>
    <name evidence="1" type="ORF">LCGC14_2142160</name>
</gene>
<comment type="caution">
    <text evidence="1">The sequence shown here is derived from an EMBL/GenBank/DDBJ whole genome shotgun (WGS) entry which is preliminary data.</text>
</comment>
<evidence type="ECO:0000313" key="1">
    <source>
        <dbReference type="EMBL" id="KKL66715.1"/>
    </source>
</evidence>
<reference evidence="1" key="1">
    <citation type="journal article" date="2015" name="Nature">
        <title>Complex archaea that bridge the gap between prokaryotes and eukaryotes.</title>
        <authorList>
            <person name="Spang A."/>
            <person name="Saw J.H."/>
            <person name="Jorgensen S.L."/>
            <person name="Zaremba-Niedzwiedzka K."/>
            <person name="Martijn J."/>
            <person name="Lind A.E."/>
            <person name="van Eijk R."/>
            <person name="Schleper C."/>
            <person name="Guy L."/>
            <person name="Ettema T.J."/>
        </authorList>
    </citation>
    <scope>NUCLEOTIDE SEQUENCE</scope>
</reference>
<accession>A0A0F9GB48</accession>
<name>A0A0F9GB48_9ZZZZ</name>
<protein>
    <submittedName>
        <fullName evidence="1">Uncharacterized protein</fullName>
    </submittedName>
</protein>